<protein>
    <submittedName>
        <fullName evidence="1">Uncharacterized protein</fullName>
    </submittedName>
</protein>
<comment type="caution">
    <text evidence="1">The sequence shown here is derived from an EMBL/GenBank/DDBJ whole genome shotgun (WGS) entry which is preliminary data.</text>
</comment>
<name>A0A0F9NCT5_9ZZZZ</name>
<dbReference type="AlphaFoldDB" id="A0A0F9NCT5"/>
<reference evidence="1" key="1">
    <citation type="journal article" date="2015" name="Nature">
        <title>Complex archaea that bridge the gap between prokaryotes and eukaryotes.</title>
        <authorList>
            <person name="Spang A."/>
            <person name="Saw J.H."/>
            <person name="Jorgensen S.L."/>
            <person name="Zaremba-Niedzwiedzka K."/>
            <person name="Martijn J."/>
            <person name="Lind A.E."/>
            <person name="van Eijk R."/>
            <person name="Schleper C."/>
            <person name="Guy L."/>
            <person name="Ettema T.J."/>
        </authorList>
    </citation>
    <scope>NUCLEOTIDE SEQUENCE</scope>
</reference>
<evidence type="ECO:0000313" key="1">
    <source>
        <dbReference type="EMBL" id="KKM79217.1"/>
    </source>
</evidence>
<accession>A0A0F9NCT5</accession>
<gene>
    <name evidence="1" type="ORF">LCGC14_1352050</name>
</gene>
<proteinExistence type="predicted"/>
<sequence length="108" mass="12857">MIKIGESWGIEMDDTCVTILQRKIVLTGENEGDEVWRPMWYYADLESAFHSLVDRDIQNQITNRFPMLIERIAELKKEIHDALEKHSKEINEYESVMHKPMIPIRKNR</sequence>
<dbReference type="EMBL" id="LAZR01008366">
    <property type="protein sequence ID" value="KKM79217.1"/>
    <property type="molecule type" value="Genomic_DNA"/>
</dbReference>
<organism evidence="1">
    <name type="scientific">marine sediment metagenome</name>
    <dbReference type="NCBI Taxonomy" id="412755"/>
    <lineage>
        <taxon>unclassified sequences</taxon>
        <taxon>metagenomes</taxon>
        <taxon>ecological metagenomes</taxon>
    </lineage>
</organism>